<dbReference type="EMBL" id="BGPR01000231">
    <property type="protein sequence ID" value="GBM06622.1"/>
    <property type="molecule type" value="Genomic_DNA"/>
</dbReference>
<gene>
    <name evidence="1" type="ORF">AVEN_220055_1</name>
</gene>
<accession>A0A4Y2CQA7</accession>
<name>A0A4Y2CQA7_ARAVE</name>
<proteinExistence type="predicted"/>
<dbReference type="Proteomes" id="UP000499080">
    <property type="component" value="Unassembled WGS sequence"/>
</dbReference>
<evidence type="ECO:0000313" key="2">
    <source>
        <dbReference type="Proteomes" id="UP000499080"/>
    </source>
</evidence>
<keyword evidence="2" id="KW-1185">Reference proteome</keyword>
<dbReference type="AlphaFoldDB" id="A0A4Y2CQA7"/>
<sequence length="114" mass="13113">MKLQCTISYYSIKLLSWRGHVMTLQCDHTSRGLRIAFCTQQSPCPFSADLTSSDSFLRGYLKFKVYRWWGPDVNNLKGQHITDCAEHSFGHASFGRRQFYVQDAMCGPGGRWSH</sequence>
<reference evidence="1 2" key="1">
    <citation type="journal article" date="2019" name="Sci. Rep.">
        <title>Orb-weaving spider Araneus ventricosus genome elucidates the spidroin gene catalogue.</title>
        <authorList>
            <person name="Kono N."/>
            <person name="Nakamura H."/>
            <person name="Ohtoshi R."/>
            <person name="Moran D.A.P."/>
            <person name="Shinohara A."/>
            <person name="Yoshida Y."/>
            <person name="Fujiwara M."/>
            <person name="Mori M."/>
            <person name="Tomita M."/>
            <person name="Arakawa K."/>
        </authorList>
    </citation>
    <scope>NUCLEOTIDE SEQUENCE [LARGE SCALE GENOMIC DNA]</scope>
</reference>
<organism evidence="1 2">
    <name type="scientific">Araneus ventricosus</name>
    <name type="common">Orbweaver spider</name>
    <name type="synonym">Epeira ventricosa</name>
    <dbReference type="NCBI Taxonomy" id="182803"/>
    <lineage>
        <taxon>Eukaryota</taxon>
        <taxon>Metazoa</taxon>
        <taxon>Ecdysozoa</taxon>
        <taxon>Arthropoda</taxon>
        <taxon>Chelicerata</taxon>
        <taxon>Arachnida</taxon>
        <taxon>Araneae</taxon>
        <taxon>Araneomorphae</taxon>
        <taxon>Entelegynae</taxon>
        <taxon>Araneoidea</taxon>
        <taxon>Araneidae</taxon>
        <taxon>Araneus</taxon>
    </lineage>
</organism>
<protein>
    <submittedName>
        <fullName evidence="1">Uncharacterized protein</fullName>
    </submittedName>
</protein>
<comment type="caution">
    <text evidence="1">The sequence shown here is derived from an EMBL/GenBank/DDBJ whole genome shotgun (WGS) entry which is preliminary data.</text>
</comment>
<evidence type="ECO:0000313" key="1">
    <source>
        <dbReference type="EMBL" id="GBM06622.1"/>
    </source>
</evidence>